<dbReference type="InterPro" id="IPR036390">
    <property type="entry name" value="WH_DNA-bd_sf"/>
</dbReference>
<evidence type="ECO:0000256" key="2">
    <source>
        <dbReference type="ARBA" id="ARBA00023125"/>
    </source>
</evidence>
<dbReference type="SUPFAM" id="SSF46785">
    <property type="entry name" value="Winged helix' DNA-binding domain"/>
    <property type="match status" value="1"/>
</dbReference>
<dbReference type="InterPro" id="IPR000524">
    <property type="entry name" value="Tscrpt_reg_HTH_GntR"/>
</dbReference>
<dbReference type="GO" id="GO:0045892">
    <property type="term" value="P:negative regulation of DNA-templated transcription"/>
    <property type="evidence" value="ECO:0007669"/>
    <property type="project" value="TreeGrafter"/>
</dbReference>
<evidence type="ECO:0000259" key="4">
    <source>
        <dbReference type="PROSITE" id="PS50949"/>
    </source>
</evidence>
<dbReference type="GO" id="GO:0003700">
    <property type="term" value="F:DNA-binding transcription factor activity"/>
    <property type="evidence" value="ECO:0007669"/>
    <property type="project" value="InterPro"/>
</dbReference>
<keyword evidence="6" id="KW-1185">Reference proteome</keyword>
<dbReference type="InterPro" id="IPR036388">
    <property type="entry name" value="WH-like_DNA-bd_sf"/>
</dbReference>
<protein>
    <submittedName>
        <fullName evidence="5">Transcriptional regulator, GntR family</fullName>
    </submittedName>
</protein>
<feature type="domain" description="HTH gntR-type" evidence="4">
    <location>
        <begin position="3"/>
        <end position="75"/>
    </location>
</feature>
<dbReference type="KEGG" id="sna:Snas_0965"/>
<dbReference type="eggNOG" id="COG2188">
    <property type="taxonomic scope" value="Bacteria"/>
</dbReference>
<dbReference type="OrthoDB" id="3214900at2"/>
<gene>
    <name evidence="5" type="ordered locus">Snas_0965</name>
</gene>
<organism evidence="5 6">
    <name type="scientific">Stackebrandtia nassauensis (strain DSM 44728 / CIP 108903 / NRRL B-16338 / NBRC 102104 / LLR-40K-21)</name>
    <dbReference type="NCBI Taxonomy" id="446470"/>
    <lineage>
        <taxon>Bacteria</taxon>
        <taxon>Bacillati</taxon>
        <taxon>Actinomycetota</taxon>
        <taxon>Actinomycetes</taxon>
        <taxon>Glycomycetales</taxon>
        <taxon>Glycomycetaceae</taxon>
        <taxon>Stackebrandtia</taxon>
    </lineage>
</organism>
<evidence type="ECO:0000256" key="1">
    <source>
        <dbReference type="ARBA" id="ARBA00023015"/>
    </source>
</evidence>
<evidence type="ECO:0000313" key="6">
    <source>
        <dbReference type="Proteomes" id="UP000000844"/>
    </source>
</evidence>
<dbReference type="Pfam" id="PF00392">
    <property type="entry name" value="GntR"/>
    <property type="match status" value="1"/>
</dbReference>
<keyword evidence="2" id="KW-0238">DNA-binding</keyword>
<dbReference type="PROSITE" id="PS50949">
    <property type="entry name" value="HTH_GNTR"/>
    <property type="match status" value="1"/>
</dbReference>
<dbReference type="STRING" id="446470.Snas_0965"/>
<dbReference type="InterPro" id="IPR050679">
    <property type="entry name" value="Bact_HTH_transcr_reg"/>
</dbReference>
<dbReference type="PANTHER" id="PTHR44846:SF17">
    <property type="entry name" value="GNTR-FAMILY TRANSCRIPTIONAL REGULATOR"/>
    <property type="match status" value="1"/>
</dbReference>
<sequence length="229" mass="25643">MPEHAYVVIAGDYARRIRSGELPPRTQLPSYAEIQVDNVTGERVSDIVVRKAIEMLISQGLVYSVRRRGVFVADQPSLIRISPERSMEKAESTFTNESGKEVHVEREFSIIPANAEVAQALDLEEGNEVSHVVTRVTENGQPVSISDTFQPKGFEGTVDAVVLEETVSDDEPPNEAHAEWLNVKAGDLVKRVDQRFLDEVDRPVMVSKVSYPRDRYKAMTFRMSLEPAS</sequence>
<dbReference type="EMBL" id="CP001778">
    <property type="protein sequence ID" value="ADD40675.1"/>
    <property type="molecule type" value="Genomic_DNA"/>
</dbReference>
<dbReference type="HOGENOM" id="CLU_1209201_0_0_11"/>
<keyword evidence="3" id="KW-0804">Transcription</keyword>
<dbReference type="Gene3D" id="1.10.10.10">
    <property type="entry name" value="Winged helix-like DNA-binding domain superfamily/Winged helix DNA-binding domain"/>
    <property type="match status" value="1"/>
</dbReference>
<dbReference type="GO" id="GO:0003677">
    <property type="term" value="F:DNA binding"/>
    <property type="evidence" value="ECO:0007669"/>
    <property type="project" value="UniProtKB-KW"/>
</dbReference>
<dbReference type="SMART" id="SM00866">
    <property type="entry name" value="UTRA"/>
    <property type="match status" value="1"/>
</dbReference>
<proteinExistence type="predicted"/>
<dbReference type="Pfam" id="PF07702">
    <property type="entry name" value="UTRA"/>
    <property type="match status" value="1"/>
</dbReference>
<dbReference type="SMART" id="SM00345">
    <property type="entry name" value="HTH_GNTR"/>
    <property type="match status" value="1"/>
</dbReference>
<evidence type="ECO:0000313" key="5">
    <source>
        <dbReference type="EMBL" id="ADD40675.1"/>
    </source>
</evidence>
<keyword evidence="1" id="KW-0805">Transcription regulation</keyword>
<dbReference type="RefSeq" id="WP_013016246.1">
    <property type="nucleotide sequence ID" value="NC_013947.1"/>
</dbReference>
<dbReference type="PANTHER" id="PTHR44846">
    <property type="entry name" value="MANNOSYL-D-GLYCERATE TRANSPORT/METABOLISM SYSTEM REPRESSOR MNGR-RELATED"/>
    <property type="match status" value="1"/>
</dbReference>
<dbReference type="InterPro" id="IPR028978">
    <property type="entry name" value="Chorismate_lyase_/UTRA_dom_sf"/>
</dbReference>
<reference evidence="5 6" key="1">
    <citation type="journal article" date="2009" name="Stand. Genomic Sci.">
        <title>Complete genome sequence of Stackebrandtia nassauensis type strain (LLR-40K-21).</title>
        <authorList>
            <person name="Munk C."/>
            <person name="Lapidus A."/>
            <person name="Copeland A."/>
            <person name="Jando M."/>
            <person name="Mayilraj S."/>
            <person name="Glavina Del Rio T."/>
            <person name="Nolan M."/>
            <person name="Chen F."/>
            <person name="Lucas S."/>
            <person name="Tice H."/>
            <person name="Cheng J.F."/>
            <person name="Han C."/>
            <person name="Detter J.C."/>
            <person name="Bruce D."/>
            <person name="Goodwin L."/>
            <person name="Chain P."/>
            <person name="Pitluck S."/>
            <person name="Goker M."/>
            <person name="Ovchinikova G."/>
            <person name="Pati A."/>
            <person name="Ivanova N."/>
            <person name="Mavromatis K."/>
            <person name="Chen A."/>
            <person name="Palaniappan K."/>
            <person name="Land M."/>
            <person name="Hauser L."/>
            <person name="Chang Y.J."/>
            <person name="Jeffries C.D."/>
            <person name="Bristow J."/>
            <person name="Eisen J.A."/>
            <person name="Markowitz V."/>
            <person name="Hugenholtz P."/>
            <person name="Kyrpides N.C."/>
            <person name="Klenk H.P."/>
        </authorList>
    </citation>
    <scope>NUCLEOTIDE SEQUENCE [LARGE SCALE GENOMIC DNA]</scope>
    <source>
        <strain evidence="6">DSM 44728 / CIP 108903 / NRRL B-16338 / NBRC 102104 / LLR-40K-21</strain>
    </source>
</reference>
<dbReference type="SUPFAM" id="SSF64288">
    <property type="entry name" value="Chorismate lyase-like"/>
    <property type="match status" value="1"/>
</dbReference>
<evidence type="ECO:0000256" key="3">
    <source>
        <dbReference type="ARBA" id="ARBA00023163"/>
    </source>
</evidence>
<dbReference type="AlphaFoldDB" id="D3Q966"/>
<dbReference type="InterPro" id="IPR011663">
    <property type="entry name" value="UTRA"/>
</dbReference>
<dbReference type="Proteomes" id="UP000000844">
    <property type="component" value="Chromosome"/>
</dbReference>
<dbReference type="CDD" id="cd07377">
    <property type="entry name" value="WHTH_GntR"/>
    <property type="match status" value="1"/>
</dbReference>
<dbReference type="Gene3D" id="3.40.1410.10">
    <property type="entry name" value="Chorismate lyase-like"/>
    <property type="match status" value="2"/>
</dbReference>
<name>D3Q966_STANL</name>
<accession>D3Q966</accession>